<name>A0A1X2HJY1_SYNRA</name>
<comment type="caution">
    <text evidence="3">The sequence shown here is derived from an EMBL/GenBank/DDBJ whole genome shotgun (WGS) entry which is preliminary data.</text>
</comment>
<dbReference type="OrthoDB" id="2384577at2759"/>
<gene>
    <name evidence="3" type="ORF">BCR43DRAFT_513502</name>
</gene>
<dbReference type="EMBL" id="MCGN01000003">
    <property type="protein sequence ID" value="ORY99381.1"/>
    <property type="molecule type" value="Genomic_DNA"/>
</dbReference>
<dbReference type="CDD" id="cd00167">
    <property type="entry name" value="SANT"/>
    <property type="match status" value="1"/>
</dbReference>
<dbReference type="AlphaFoldDB" id="A0A1X2HJY1"/>
<evidence type="ECO:0000313" key="4">
    <source>
        <dbReference type="Proteomes" id="UP000242180"/>
    </source>
</evidence>
<reference evidence="3 4" key="1">
    <citation type="submission" date="2016-07" db="EMBL/GenBank/DDBJ databases">
        <title>Pervasive Adenine N6-methylation of Active Genes in Fungi.</title>
        <authorList>
            <consortium name="DOE Joint Genome Institute"/>
            <person name="Mondo S.J."/>
            <person name="Dannebaum R.O."/>
            <person name="Kuo R.C."/>
            <person name="Labutti K."/>
            <person name="Haridas S."/>
            <person name="Kuo A."/>
            <person name="Salamov A."/>
            <person name="Ahrendt S.R."/>
            <person name="Lipzen A."/>
            <person name="Sullivan W."/>
            <person name="Andreopoulos W.B."/>
            <person name="Clum A."/>
            <person name="Lindquist E."/>
            <person name="Daum C."/>
            <person name="Ramamoorthy G.K."/>
            <person name="Gryganskyi A."/>
            <person name="Culley D."/>
            <person name="Magnuson J.K."/>
            <person name="James T.Y."/>
            <person name="O'Malley M.A."/>
            <person name="Stajich J.E."/>
            <person name="Spatafora J.W."/>
            <person name="Visel A."/>
            <person name="Grigoriev I.V."/>
        </authorList>
    </citation>
    <scope>NUCLEOTIDE SEQUENCE [LARGE SCALE GENOMIC DNA]</scope>
    <source>
        <strain evidence="3 4">NRRL 2496</strain>
    </source>
</reference>
<dbReference type="InParanoid" id="A0A1X2HJY1"/>
<evidence type="ECO:0000256" key="1">
    <source>
        <dbReference type="SAM" id="MobiDB-lite"/>
    </source>
</evidence>
<evidence type="ECO:0000259" key="2">
    <source>
        <dbReference type="PROSITE" id="PS50090"/>
    </source>
</evidence>
<dbReference type="Proteomes" id="UP000242180">
    <property type="component" value="Unassembled WGS sequence"/>
</dbReference>
<evidence type="ECO:0000313" key="3">
    <source>
        <dbReference type="EMBL" id="ORY99381.1"/>
    </source>
</evidence>
<dbReference type="InterPro" id="IPR001005">
    <property type="entry name" value="SANT/Myb"/>
</dbReference>
<dbReference type="OMA" id="STSEEWH"/>
<keyword evidence="4" id="KW-1185">Reference proteome</keyword>
<protein>
    <recommendedName>
        <fullName evidence="2">Myb-like domain-containing protein</fullName>
    </recommendedName>
</protein>
<organism evidence="3 4">
    <name type="scientific">Syncephalastrum racemosum</name>
    <name type="common">Filamentous fungus</name>
    <dbReference type="NCBI Taxonomy" id="13706"/>
    <lineage>
        <taxon>Eukaryota</taxon>
        <taxon>Fungi</taxon>
        <taxon>Fungi incertae sedis</taxon>
        <taxon>Mucoromycota</taxon>
        <taxon>Mucoromycotina</taxon>
        <taxon>Mucoromycetes</taxon>
        <taxon>Mucorales</taxon>
        <taxon>Syncephalastraceae</taxon>
        <taxon>Syncephalastrum</taxon>
    </lineage>
</organism>
<proteinExistence type="predicted"/>
<sequence>MQHPLEYHCVHPVDMQHIKSDPRQTVAAQALLQLHGCYYGSTSCSSLSSVDDASLVDTESTATTEAAGYQRLPPLTDVIPDNMHDRPSSSTAQLQQHPTLFAPLFSPSPYASERRTRTSFFKKSNKRSVKPRWLESERLDLFQAIVKEKQLDDMTTFPWDRIAAIVGRDKKACKDQWRREVLPALMRCRKPEPDDDSHG</sequence>
<feature type="domain" description="Myb-like" evidence="2">
    <location>
        <begin position="125"/>
        <end position="181"/>
    </location>
</feature>
<dbReference type="PROSITE" id="PS50090">
    <property type="entry name" value="MYB_LIKE"/>
    <property type="match status" value="1"/>
</dbReference>
<feature type="region of interest" description="Disordered" evidence="1">
    <location>
        <begin position="65"/>
        <end position="94"/>
    </location>
</feature>
<accession>A0A1X2HJY1</accession>